<dbReference type="EMBL" id="HG793133">
    <property type="protein sequence ID" value="CDK30368.1"/>
    <property type="molecule type" value="Genomic_DNA"/>
</dbReference>
<organism evidence="1 2">
    <name type="scientific">Candidatus Babela massiliensis</name>
    <dbReference type="NCBI Taxonomy" id="673862"/>
    <lineage>
        <taxon>Bacteria</taxon>
        <taxon>Candidatus Babelota</taxon>
        <taxon>Candidatus Babeliae</taxon>
        <taxon>Candidatus Babeliales</taxon>
        <taxon>Candidatus Babeliaceae</taxon>
        <taxon>Candidatus Babela</taxon>
    </lineage>
</organism>
<dbReference type="KEGG" id="dpb:BABL1_gene_632"/>
<gene>
    <name evidence="1" type="ORF">BABL1_gene_632</name>
</gene>
<name>V6DHD6_9BACT</name>
<dbReference type="Proteomes" id="UP000018769">
    <property type="component" value="Chromosome I"/>
</dbReference>
<keyword evidence="2" id="KW-1185">Reference proteome</keyword>
<dbReference type="AlphaFoldDB" id="V6DHD6"/>
<reference evidence="1 2" key="1">
    <citation type="journal article" date="2015" name="Biol. Direct">
        <title>Babela massiliensis, a representative of a widespread bacterial phylum with unusual adaptations to parasitism in amoebae.</title>
        <authorList>
            <person name="Pagnier I."/>
            <person name="Yutin N."/>
            <person name="Croce O."/>
            <person name="Makarova K.S."/>
            <person name="Wolf Y.I."/>
            <person name="Benamar S."/>
            <person name="Raoult D."/>
            <person name="Koonin E.V."/>
            <person name="La Scola B."/>
        </authorList>
    </citation>
    <scope>NUCLEOTIDE SEQUENCE [LARGE SCALE GENOMIC DNA]</scope>
    <source>
        <strain evidence="2">BABL1</strain>
    </source>
</reference>
<dbReference type="HOGENOM" id="CLU_1364077_0_0_7"/>
<proteinExistence type="predicted"/>
<evidence type="ECO:0000313" key="2">
    <source>
        <dbReference type="Proteomes" id="UP000018769"/>
    </source>
</evidence>
<protein>
    <submittedName>
        <fullName evidence="1">Uncharacterized protein</fullName>
    </submittedName>
</protein>
<evidence type="ECO:0000313" key="1">
    <source>
        <dbReference type="EMBL" id="CDK30368.1"/>
    </source>
</evidence>
<dbReference type="RefSeq" id="WP_023791384.1">
    <property type="nucleotide sequence ID" value="NC_023003.1"/>
</dbReference>
<accession>V6DHD6</accession>
<sequence length="200" mass="22937">MLNKRAFILLLLLFKDNYSNSIAKKNLKNCPTIEEIIATKAASWTCWGIVLISLIGGCGGIIKDNLVDEESRFEGLDDMRSARSYSRFLLDMFIALGVARTMLYTSNKLKYYKNKPKIIDKNKTKSCRNSLNQILETADKYFMLSSSLLLSGRNLYNVMYKDTKLSRQASLLFGAFLVQPTLLYLVHKVSNKRYGYSYFK</sequence>